<organism evidence="1">
    <name type="scientific">Anguilla anguilla</name>
    <name type="common">European freshwater eel</name>
    <name type="synonym">Muraena anguilla</name>
    <dbReference type="NCBI Taxonomy" id="7936"/>
    <lineage>
        <taxon>Eukaryota</taxon>
        <taxon>Metazoa</taxon>
        <taxon>Chordata</taxon>
        <taxon>Craniata</taxon>
        <taxon>Vertebrata</taxon>
        <taxon>Euteleostomi</taxon>
        <taxon>Actinopterygii</taxon>
        <taxon>Neopterygii</taxon>
        <taxon>Teleostei</taxon>
        <taxon>Anguilliformes</taxon>
        <taxon>Anguillidae</taxon>
        <taxon>Anguilla</taxon>
    </lineage>
</organism>
<reference evidence="1" key="1">
    <citation type="submission" date="2014-11" db="EMBL/GenBank/DDBJ databases">
        <authorList>
            <person name="Amaro Gonzalez C."/>
        </authorList>
    </citation>
    <scope>NUCLEOTIDE SEQUENCE</scope>
</reference>
<proteinExistence type="predicted"/>
<dbReference type="AlphaFoldDB" id="A0A0E9TBI4"/>
<accession>A0A0E9TBI4</accession>
<protein>
    <submittedName>
        <fullName evidence="1">Uncharacterized protein</fullName>
    </submittedName>
</protein>
<sequence>MLGSCADLIWETELWIEIYTHAPSPAWYQDSTPTFVS</sequence>
<name>A0A0E9TBI4_ANGAN</name>
<dbReference type="EMBL" id="GBXM01057800">
    <property type="protein sequence ID" value="JAH50777.1"/>
    <property type="molecule type" value="Transcribed_RNA"/>
</dbReference>
<reference evidence="1" key="2">
    <citation type="journal article" date="2015" name="Fish Shellfish Immunol.">
        <title>Early steps in the European eel (Anguilla anguilla)-Vibrio vulnificus interaction in the gills: Role of the RtxA13 toxin.</title>
        <authorList>
            <person name="Callol A."/>
            <person name="Pajuelo D."/>
            <person name="Ebbesson L."/>
            <person name="Teles M."/>
            <person name="MacKenzie S."/>
            <person name="Amaro C."/>
        </authorList>
    </citation>
    <scope>NUCLEOTIDE SEQUENCE</scope>
</reference>
<evidence type="ECO:0000313" key="1">
    <source>
        <dbReference type="EMBL" id="JAH50777.1"/>
    </source>
</evidence>